<reference evidence="2" key="1">
    <citation type="submission" date="2017-06" db="EMBL/GenBank/DDBJ databases">
        <title>Genome analysis of Fimbriiglobus ruber SP5, the first member of the order Planctomycetales with confirmed chitinolytic capability.</title>
        <authorList>
            <person name="Ravin N.V."/>
            <person name="Rakitin A.L."/>
            <person name="Ivanova A.A."/>
            <person name="Beletsky A.V."/>
            <person name="Kulichevskaya I.S."/>
            <person name="Mardanov A.V."/>
            <person name="Dedysh S.N."/>
        </authorList>
    </citation>
    <scope>NUCLEOTIDE SEQUENCE [LARGE SCALE GENOMIC DNA]</scope>
    <source>
        <strain evidence="2">SP5</strain>
    </source>
</reference>
<evidence type="ECO:0000313" key="1">
    <source>
        <dbReference type="EMBL" id="OWK42127.1"/>
    </source>
</evidence>
<keyword evidence="2" id="KW-1185">Reference proteome</keyword>
<dbReference type="AlphaFoldDB" id="A0A225E187"/>
<dbReference type="OrthoDB" id="9797435at2"/>
<dbReference type="EMBL" id="NIDE01000005">
    <property type="protein sequence ID" value="OWK42127.1"/>
    <property type="molecule type" value="Genomic_DNA"/>
</dbReference>
<proteinExistence type="predicted"/>
<dbReference type="RefSeq" id="WP_088255339.1">
    <property type="nucleotide sequence ID" value="NZ_NIDE01000005.1"/>
</dbReference>
<name>A0A225E187_9BACT</name>
<protein>
    <submittedName>
        <fullName evidence="1">Uncharacterized protein</fullName>
    </submittedName>
</protein>
<accession>A0A225E187</accession>
<comment type="caution">
    <text evidence="1">The sequence shown here is derived from an EMBL/GenBank/DDBJ whole genome shotgun (WGS) entry which is preliminary data.</text>
</comment>
<dbReference type="Proteomes" id="UP000214646">
    <property type="component" value="Unassembled WGS sequence"/>
</dbReference>
<gene>
    <name evidence="1" type="ORF">FRUB_04205</name>
</gene>
<organism evidence="1 2">
    <name type="scientific">Fimbriiglobus ruber</name>
    <dbReference type="NCBI Taxonomy" id="1908690"/>
    <lineage>
        <taxon>Bacteria</taxon>
        <taxon>Pseudomonadati</taxon>
        <taxon>Planctomycetota</taxon>
        <taxon>Planctomycetia</taxon>
        <taxon>Gemmatales</taxon>
        <taxon>Gemmataceae</taxon>
        <taxon>Fimbriiglobus</taxon>
    </lineage>
</organism>
<sequence length="87" mass="9870">MTNGPAHKIRIGSLQSTIWRNLAERGNWYSVKLTRGFKTEEGWRETDNLGSDDLLPAAKLLDLAHTWILHQLAADSKGRKESQQNVK</sequence>
<evidence type="ECO:0000313" key="2">
    <source>
        <dbReference type="Proteomes" id="UP000214646"/>
    </source>
</evidence>